<sequence>MRYLFVVQGEGRGHLTQALSLASILRRQGHEVVKVLVGHTRHRQIPEFFLREIDAPVDTFEAPQFSFKAGDTHVSLVQTVVANMAPRRVEAYVRSICFIRSQILKYRPDEVVNFYEMLSGLAVKCFRLSVDMVGVGHQYLMLHRGYRQGSRRGLNGWLLRQHVRMSALGCNRLLALSFYPMAGDAARRITIVPPLLRKEVLHNKECSQENFILGYIVNNAFADQIKAWSKEHPDYELHVFWDNRDYPEMWKAERNLTFHRVNDKLFLSLMRRCKGYVTTAGFESVCEALFYNKPMMLIPAHIEQEINAADAASSDIAIVSDKFDLNRFVEHLGRSGGESFLYRKWLGMSETAFVDQLIHEHHGV</sequence>
<dbReference type="EMBL" id="DVKT01000051">
    <property type="protein sequence ID" value="HIT39755.1"/>
    <property type="molecule type" value="Genomic_DNA"/>
</dbReference>
<dbReference type="AlphaFoldDB" id="A0A9D1GEP8"/>
<dbReference type="Pfam" id="PF13528">
    <property type="entry name" value="Glyco_trans_1_3"/>
    <property type="match status" value="1"/>
</dbReference>
<evidence type="ECO:0000313" key="1">
    <source>
        <dbReference type="EMBL" id="HIT39755.1"/>
    </source>
</evidence>
<dbReference type="PANTHER" id="PTHR21015:SF22">
    <property type="entry name" value="GLYCOSYLTRANSFERASE"/>
    <property type="match status" value="1"/>
</dbReference>
<dbReference type="Gene3D" id="3.40.50.2000">
    <property type="entry name" value="Glycogen Phosphorylase B"/>
    <property type="match status" value="1"/>
</dbReference>
<name>A0A9D1GEP8_9BACT</name>
<reference evidence="1" key="1">
    <citation type="submission" date="2020-10" db="EMBL/GenBank/DDBJ databases">
        <authorList>
            <person name="Gilroy R."/>
        </authorList>
    </citation>
    <scope>NUCLEOTIDE SEQUENCE</scope>
    <source>
        <strain evidence="1">21143</strain>
    </source>
</reference>
<proteinExistence type="predicted"/>
<dbReference type="GO" id="GO:0016757">
    <property type="term" value="F:glycosyltransferase activity"/>
    <property type="evidence" value="ECO:0007669"/>
    <property type="project" value="TreeGrafter"/>
</dbReference>
<reference evidence="1" key="2">
    <citation type="journal article" date="2021" name="PeerJ">
        <title>Extensive microbial diversity within the chicken gut microbiome revealed by metagenomics and culture.</title>
        <authorList>
            <person name="Gilroy R."/>
            <person name="Ravi A."/>
            <person name="Getino M."/>
            <person name="Pursley I."/>
            <person name="Horton D.L."/>
            <person name="Alikhan N.F."/>
            <person name="Baker D."/>
            <person name="Gharbi K."/>
            <person name="Hall N."/>
            <person name="Watson M."/>
            <person name="Adriaenssens E.M."/>
            <person name="Foster-Nyarko E."/>
            <person name="Jarju S."/>
            <person name="Secka A."/>
            <person name="Antonio M."/>
            <person name="Oren A."/>
            <person name="Chaudhuri R.R."/>
            <person name="La Ragione R."/>
            <person name="Hildebrand F."/>
            <person name="Pallen M.J."/>
        </authorList>
    </citation>
    <scope>NUCLEOTIDE SEQUENCE</scope>
    <source>
        <strain evidence="1">21143</strain>
    </source>
</reference>
<gene>
    <name evidence="1" type="ORF">IAD06_06930</name>
</gene>
<evidence type="ECO:0008006" key="3">
    <source>
        <dbReference type="Google" id="ProtNLM"/>
    </source>
</evidence>
<dbReference type="Proteomes" id="UP000886722">
    <property type="component" value="Unassembled WGS sequence"/>
</dbReference>
<evidence type="ECO:0000313" key="2">
    <source>
        <dbReference type="Proteomes" id="UP000886722"/>
    </source>
</evidence>
<dbReference type="PANTHER" id="PTHR21015">
    <property type="entry name" value="UDP-N-ACETYLGLUCOSAMINE--N-ACETYLMURAMYL-(PENTAPEPTIDE) PYROPHOSPHORYL-UNDECAPRENOL N-ACETYLGLUCOSAMINE TRANSFERASE 1"/>
    <property type="match status" value="1"/>
</dbReference>
<protein>
    <recommendedName>
        <fullName evidence="3">Glycosyltransferase</fullName>
    </recommendedName>
</protein>
<accession>A0A9D1GEP8</accession>
<dbReference type="SUPFAM" id="SSF53756">
    <property type="entry name" value="UDP-Glycosyltransferase/glycogen phosphorylase"/>
    <property type="match status" value="1"/>
</dbReference>
<organism evidence="1 2">
    <name type="scientific">Candidatus Caccoplasma intestinavium</name>
    <dbReference type="NCBI Taxonomy" id="2840716"/>
    <lineage>
        <taxon>Bacteria</taxon>
        <taxon>Pseudomonadati</taxon>
        <taxon>Bacteroidota</taxon>
        <taxon>Bacteroidia</taxon>
        <taxon>Bacteroidales</taxon>
        <taxon>Bacteroidaceae</taxon>
        <taxon>Bacteroidaceae incertae sedis</taxon>
        <taxon>Candidatus Caccoplasma</taxon>
    </lineage>
</organism>
<comment type="caution">
    <text evidence="1">The sequence shown here is derived from an EMBL/GenBank/DDBJ whole genome shotgun (WGS) entry which is preliminary data.</text>
</comment>